<dbReference type="PANTHER" id="PTHR22093:SF0">
    <property type="entry name" value="LEUKOCYTE RECEPTOR CLUSTER MEMBER 1"/>
    <property type="match status" value="1"/>
</dbReference>
<reference evidence="3 4" key="1">
    <citation type="submission" date="2018-07" db="EMBL/GenBank/DDBJ databases">
        <title>The complete nuclear genome of the prasinophyte Chloropicon primus (CCMP1205).</title>
        <authorList>
            <person name="Pombert J.-F."/>
            <person name="Otis C."/>
            <person name="Turmel M."/>
            <person name="Lemieux C."/>
        </authorList>
    </citation>
    <scope>NUCLEOTIDE SEQUENCE [LARGE SCALE GENOMIC DNA]</scope>
    <source>
        <strain evidence="3 4">CCMP1205</strain>
    </source>
</reference>
<name>A0A5B8MYL3_9CHLO</name>
<evidence type="ECO:0000313" key="3">
    <source>
        <dbReference type="EMBL" id="QDZ24735.1"/>
    </source>
</evidence>
<dbReference type="InterPro" id="IPR039875">
    <property type="entry name" value="LENG1-like"/>
</dbReference>
<keyword evidence="4" id="KW-1185">Reference proteome</keyword>
<feature type="compositionally biased region" description="Basic and acidic residues" evidence="1">
    <location>
        <begin position="153"/>
        <end position="173"/>
    </location>
</feature>
<dbReference type="InterPro" id="IPR019339">
    <property type="entry name" value="CIR_N_dom"/>
</dbReference>
<evidence type="ECO:0000313" key="4">
    <source>
        <dbReference type="Proteomes" id="UP000316726"/>
    </source>
</evidence>
<feature type="region of interest" description="Disordered" evidence="1">
    <location>
        <begin position="21"/>
        <end position="200"/>
    </location>
</feature>
<proteinExistence type="predicted"/>
<protein>
    <recommendedName>
        <fullName evidence="2">CBF1-interacting co-repressor CIR N-terminal domain-containing protein</fullName>
    </recommendedName>
</protein>
<sequence length="200" mass="23120">MGGHGGLNILPHKSWNVYNRENRARVKRDEEAAGRAEEEKKRKRQEGDSEYRFERLRARRRGEGGGEDRGANRHVNLFEKEEAAAERGGHRRRDKPEPAQTHLDENFRLGGRRRDAPWYAKASGDRKPCRSARPAQACWDDPLKTLKAGKKKQREEEKRARGAESEGDTHDGVRASTLGTESGRKGERRRRRKHRRHRSS</sequence>
<dbReference type="EMBL" id="CP031047">
    <property type="protein sequence ID" value="QDZ24735.1"/>
    <property type="molecule type" value="Genomic_DNA"/>
</dbReference>
<evidence type="ECO:0000256" key="1">
    <source>
        <dbReference type="SAM" id="MobiDB-lite"/>
    </source>
</evidence>
<feature type="domain" description="CBF1-interacting co-repressor CIR N-terminal" evidence="2">
    <location>
        <begin position="14"/>
        <end position="50"/>
    </location>
</feature>
<dbReference type="STRING" id="1764295.A0A5B8MYL3"/>
<evidence type="ECO:0000259" key="2">
    <source>
        <dbReference type="SMART" id="SM01083"/>
    </source>
</evidence>
<organism evidence="3 4">
    <name type="scientific">Chloropicon primus</name>
    <dbReference type="NCBI Taxonomy" id="1764295"/>
    <lineage>
        <taxon>Eukaryota</taxon>
        <taxon>Viridiplantae</taxon>
        <taxon>Chlorophyta</taxon>
        <taxon>Chloropicophyceae</taxon>
        <taxon>Chloropicales</taxon>
        <taxon>Chloropicaceae</taxon>
        <taxon>Chloropicon</taxon>
    </lineage>
</organism>
<dbReference type="AlphaFoldDB" id="A0A5B8MYL3"/>
<feature type="compositionally biased region" description="Basic residues" evidence="1">
    <location>
        <begin position="186"/>
        <end position="200"/>
    </location>
</feature>
<dbReference type="SMART" id="SM01083">
    <property type="entry name" value="Cir_N"/>
    <property type="match status" value="1"/>
</dbReference>
<dbReference type="Proteomes" id="UP000316726">
    <property type="component" value="Chromosome 14"/>
</dbReference>
<gene>
    <name evidence="3" type="ORF">A3770_14p72530</name>
</gene>
<accession>A0A5B8MYL3</accession>
<feature type="compositionally biased region" description="Basic and acidic residues" evidence="1">
    <location>
        <begin position="21"/>
        <end position="116"/>
    </location>
</feature>
<dbReference type="PANTHER" id="PTHR22093">
    <property type="entry name" value="LEUKOCYTE RECEPTOR CLUSTER LRC MEMBER 1"/>
    <property type="match status" value="1"/>
</dbReference>
<dbReference type="OrthoDB" id="2159131at2759"/>